<name>A0AAJ4UX88_9BACT</name>
<dbReference type="Proteomes" id="UP000298805">
    <property type="component" value="Chromosome"/>
</dbReference>
<gene>
    <name evidence="2" type="ORF">C6V80_09525</name>
    <name evidence="3" type="ORF">EDC58_1742</name>
</gene>
<dbReference type="Proteomes" id="UP000272781">
    <property type="component" value="Unassembled WGS sequence"/>
</dbReference>
<sequence>MAELKYLPAGIRLHLKEIVYKITDNLDEYYYFHFKDIPTGLKVEKLLKNENIKSIPVPDEIFEDCGVAILTKEKDKIKEILLKENIEFEIWVKKDGFKKIEGEIKSKSCKI</sequence>
<organism evidence="3 4">
    <name type="scientific">Caminibacter pacificus</name>
    <dbReference type="NCBI Taxonomy" id="1424653"/>
    <lineage>
        <taxon>Bacteria</taxon>
        <taxon>Pseudomonadati</taxon>
        <taxon>Campylobacterota</taxon>
        <taxon>Epsilonproteobacteria</taxon>
        <taxon>Nautiliales</taxon>
        <taxon>Nautiliaceae</taxon>
        <taxon>Caminibacter</taxon>
    </lineage>
</organism>
<accession>A0AAJ4UX88</accession>
<evidence type="ECO:0000313" key="2">
    <source>
        <dbReference type="EMBL" id="QCI29183.1"/>
    </source>
</evidence>
<dbReference type="EMBL" id="CP027432">
    <property type="protein sequence ID" value="QCI29183.1"/>
    <property type="molecule type" value="Genomic_DNA"/>
</dbReference>
<dbReference type="RefSeq" id="WP_123353119.1">
    <property type="nucleotide sequence ID" value="NZ_CP027432.2"/>
</dbReference>
<dbReference type="AlphaFoldDB" id="A0AAJ4UX88"/>
<dbReference type="InterPro" id="IPR021778">
    <property type="entry name" value="Se/S_carrier-like"/>
</dbReference>
<feature type="domain" description="Putative Se/S carrier protein-like" evidence="1">
    <location>
        <begin position="29"/>
        <end position="89"/>
    </location>
</feature>
<reference evidence="2" key="3">
    <citation type="submission" date="2019-06" db="EMBL/GenBank/DDBJ databases">
        <title>A comparative analysis of the Nautiliaceae.</title>
        <authorList>
            <person name="Grosche A."/>
            <person name="Smedile F."/>
            <person name="Vetriani C."/>
        </authorList>
    </citation>
    <scope>NUCLEOTIDE SEQUENCE</scope>
    <source>
        <strain evidence="2">TB6</strain>
    </source>
</reference>
<evidence type="ECO:0000259" key="1">
    <source>
        <dbReference type="Pfam" id="PF11823"/>
    </source>
</evidence>
<evidence type="ECO:0000313" key="3">
    <source>
        <dbReference type="EMBL" id="ROR38827.1"/>
    </source>
</evidence>
<dbReference type="EMBL" id="RJVK01000005">
    <property type="protein sequence ID" value="ROR38827.1"/>
    <property type="molecule type" value="Genomic_DNA"/>
</dbReference>
<keyword evidence="5" id="KW-1185">Reference proteome</keyword>
<reference evidence="5" key="1">
    <citation type="submission" date="2018-03" db="EMBL/GenBank/DDBJ databases">
        <title>A comparative analysis of the Nautiliaceae.</title>
        <authorList>
            <person name="Grosche A."/>
            <person name="Smedile F."/>
            <person name="Vetriani C."/>
        </authorList>
    </citation>
    <scope>NUCLEOTIDE SEQUENCE [LARGE SCALE GENOMIC DNA]</scope>
    <source>
        <strain evidence="5">TB6</strain>
    </source>
</reference>
<evidence type="ECO:0000313" key="5">
    <source>
        <dbReference type="Proteomes" id="UP000298805"/>
    </source>
</evidence>
<proteinExistence type="predicted"/>
<protein>
    <submittedName>
        <fullName evidence="2">DUF3343 domain-containing protein</fullName>
    </submittedName>
    <submittedName>
        <fullName evidence="3">Uncharacterized protein DUF3343</fullName>
    </submittedName>
</protein>
<dbReference type="Pfam" id="PF11823">
    <property type="entry name" value="Se_S_carrier"/>
    <property type="match status" value="1"/>
</dbReference>
<reference evidence="3 4" key="2">
    <citation type="submission" date="2018-11" db="EMBL/GenBank/DDBJ databases">
        <title>Genomic Encyclopedia of Type Strains, Phase IV (KMG-IV): sequencing the most valuable type-strain genomes for metagenomic binning, comparative biology and taxonomic classification.</title>
        <authorList>
            <person name="Goeker M."/>
        </authorList>
    </citation>
    <scope>NUCLEOTIDE SEQUENCE [LARGE SCALE GENOMIC DNA]</scope>
    <source>
        <strain evidence="3 4">DSM 27783</strain>
    </source>
</reference>
<evidence type="ECO:0000313" key="4">
    <source>
        <dbReference type="Proteomes" id="UP000272781"/>
    </source>
</evidence>